<keyword evidence="3" id="KW-1185">Reference proteome</keyword>
<dbReference type="InterPro" id="IPR050256">
    <property type="entry name" value="Glycosyltransferase_2"/>
</dbReference>
<dbReference type="InterPro" id="IPR001173">
    <property type="entry name" value="Glyco_trans_2-like"/>
</dbReference>
<keyword evidence="2" id="KW-0808">Transferase</keyword>
<comment type="caution">
    <text evidence="2">The sequence shown here is derived from an EMBL/GenBank/DDBJ whole genome shotgun (WGS) entry which is preliminary data.</text>
</comment>
<dbReference type="EMBL" id="FXUG01000003">
    <property type="protein sequence ID" value="SMP50796.1"/>
    <property type="molecule type" value="Genomic_DNA"/>
</dbReference>
<protein>
    <submittedName>
        <fullName evidence="2">Glycosyl transferase family 2</fullName>
    </submittedName>
</protein>
<sequence>MNPQSDCPSPGPTQGNMFDASYVAQITNWLGSDACRQLSIYALPDEFRLTVIVPVYNECDTVQEVIAKLRKTGLPLEIILVDDGSDDGSSEVLSKMVLAGPSGNTQSVGLQGVGAVGVGAHGAGTLDAGAQRAGAEAIDAYRVGSNVAGAQDASVLEPGGEVASAQVVGDVQLIRHQVNRGKGAAIRTGVEAATGDVIVIQDADSEYNPDDLRGLLQPLVERSADVVYGTRYGHCDRQLSPWWHQAVNAFITMLASVAIGPRLSDVETCYKMARTEHFKAVLPKLKEDRFGIEIELTARFARMGLRFTERPIRYQHRWYDEGKKITWKDGVAALYCIAKYGFLKR</sequence>
<feature type="domain" description="Glycosyltransferase 2-like" evidence="1">
    <location>
        <begin position="169"/>
        <end position="280"/>
    </location>
</feature>
<dbReference type="PANTHER" id="PTHR48090">
    <property type="entry name" value="UNDECAPRENYL-PHOSPHATE 4-DEOXY-4-FORMAMIDO-L-ARABINOSE TRANSFERASE-RELATED"/>
    <property type="match status" value="1"/>
</dbReference>
<dbReference type="Proteomes" id="UP001158067">
    <property type="component" value="Unassembled WGS sequence"/>
</dbReference>
<organism evidence="2 3">
    <name type="scientific">Neorhodopirellula lusitana</name>
    <dbReference type="NCBI Taxonomy" id="445327"/>
    <lineage>
        <taxon>Bacteria</taxon>
        <taxon>Pseudomonadati</taxon>
        <taxon>Planctomycetota</taxon>
        <taxon>Planctomycetia</taxon>
        <taxon>Pirellulales</taxon>
        <taxon>Pirellulaceae</taxon>
        <taxon>Neorhodopirellula</taxon>
    </lineage>
</organism>
<dbReference type="Pfam" id="PF00535">
    <property type="entry name" value="Glycos_transf_2"/>
    <property type="match status" value="2"/>
</dbReference>
<evidence type="ECO:0000313" key="2">
    <source>
        <dbReference type="EMBL" id="SMP50796.1"/>
    </source>
</evidence>
<dbReference type="CDD" id="cd04179">
    <property type="entry name" value="DPM_DPG-synthase_like"/>
    <property type="match status" value="1"/>
</dbReference>
<reference evidence="2 3" key="1">
    <citation type="submission" date="2017-05" db="EMBL/GenBank/DDBJ databases">
        <authorList>
            <person name="Varghese N."/>
            <person name="Submissions S."/>
        </authorList>
    </citation>
    <scope>NUCLEOTIDE SEQUENCE [LARGE SCALE GENOMIC DNA]</scope>
    <source>
        <strain evidence="2 3">DSM 25457</strain>
    </source>
</reference>
<dbReference type="PANTHER" id="PTHR48090:SF7">
    <property type="entry name" value="RFBJ PROTEIN"/>
    <property type="match status" value="1"/>
</dbReference>
<dbReference type="Gene3D" id="3.90.550.10">
    <property type="entry name" value="Spore Coat Polysaccharide Biosynthesis Protein SpsA, Chain A"/>
    <property type="match status" value="1"/>
</dbReference>
<dbReference type="SUPFAM" id="SSF53448">
    <property type="entry name" value="Nucleotide-diphospho-sugar transferases"/>
    <property type="match status" value="1"/>
</dbReference>
<name>A0ABY1PW18_9BACT</name>
<gene>
    <name evidence="2" type="ORF">SAMN06265222_103165</name>
</gene>
<proteinExistence type="predicted"/>
<evidence type="ECO:0000259" key="1">
    <source>
        <dbReference type="Pfam" id="PF00535"/>
    </source>
</evidence>
<dbReference type="InterPro" id="IPR029044">
    <property type="entry name" value="Nucleotide-diphossugar_trans"/>
</dbReference>
<dbReference type="GO" id="GO:0016740">
    <property type="term" value="F:transferase activity"/>
    <property type="evidence" value="ECO:0007669"/>
    <property type="project" value="UniProtKB-KW"/>
</dbReference>
<feature type="domain" description="Glycosyltransferase 2-like" evidence="1">
    <location>
        <begin position="50"/>
        <end position="96"/>
    </location>
</feature>
<evidence type="ECO:0000313" key="3">
    <source>
        <dbReference type="Proteomes" id="UP001158067"/>
    </source>
</evidence>
<accession>A0ABY1PW18</accession>